<evidence type="ECO:0000313" key="2">
    <source>
        <dbReference type="Proteomes" id="UP000821845"/>
    </source>
</evidence>
<proteinExistence type="predicted"/>
<evidence type="ECO:0000313" key="1">
    <source>
        <dbReference type="EMBL" id="KAH6948710.1"/>
    </source>
</evidence>
<sequence length="1629" mass="179027">MQGLIDLKPVTSARNVHMRGLKVLGVGEDSYNTMLYPVLLRALPQEMVLNYHRSQPDLCTSSTDGGSSAGSATEHQTALTTLLRYFRRELESQERAPEHRTDNSIGKPAFYYNREKVKPQRSNCQPSSAAALHGSAADVACEICRSTDHESKDCNSNLDLAEKKAILSAKGICFRCTKKGHIARECRVRIACKRCNRRHATSMCNPAFASAQKEDTETRPKEQVPTAERKQLQALVEANGGSYSGQLHCKKTTHVALLDASGEKYNYARLWKLHCVHIRWLYESAQAGYALDESLYALEPSDIRKRSTPNQSYADDRLPSWDCSVIKTEEFTHINDTARSNENTLSLREAKPKDPVDDIDVDKLSSCCGQFLDGCCVLLLGFAQEKLDKMRKIVNACGGVRLDEYKEEVTHVVVAEGPHLTSEVMKMIKKHGGSPYVVSAWWFANSCASGKLQNVDAYLLAELPSNVGGGELPANCMSNTTETHRKSLPLDSANPFPNDFSDIVEQYRVPNNVSMNVGDDAPTPHHGKNGVANAVCRMEKSAALDSLEVSMKNSITDGKLVEKYKPPDALFTGMIFRIHDFKKEDESILEEYITHNGGKMYMGDSSRKDAQQLVDIVPLVIDPINYSSLDGFLVTYCWLEACVHKESLLPFEEDPLFRPFTKPSTKDPLRDCVISFSQYSKPERQFLAHLAESFGATCQEFLVRSVRRNNERKLLPNTHLIAREPEGNKFEAAVSWGLPVVTKDWLVASARYGEKMDEGMFLLSEPAHLSLSAKSSSAVSNVLPVSKNASSAEKHRVQLDDHNSTTLPPDKELPSALEMEADNFEMLPCEEDTGQDLEACTVQTSESRATSLCREPGSFSAHGQSVVNGQTDNATDERSKLVAPEPARLCTPDEKLRVSAAGLSTPGSFLKSQRIRELLSESHSSMTSSLASAEAGSEDESFQQSIDSSYKPKLNIAGIEGNWASKENVNTPRRSRNLSLGKQITRNFGQILEQFGVNEDFNDVLDSPSPIPPAERVHGVQPTSRPLAGAIICVSKRLSHVQKELGDIVSELGGEFISAYSDRCTHMVHQSKPGEVVPREVLRAREQGKRLVSSGWVYACKGSGSWLDEADFPSAHYERLSLVGHVSTILVPKQRSQHSTSSQAGSPKHPASLPHSEVCLPKEPQSMEPQARRLTESQEKINDQLDEIMMAAKAAGRRRSLRPAPAPVPASPIHPVLTATDSTKPSVITSLPLPDSESQFVGITWDDPTRRMEMARLAGKLAEMEPASPPATEHSPDRVDDNVFEEAEPVVEPPPKVFVISGFSDEQKIRYASIISKLNGVLLTSKAYNPEMTHLVLLQALKNERYLAALASGKFILHAAYLDDSAKAGKFLDEEDYEWGGPFTESCLMNLSTASTKSHKGKGQQAFAPRRWRQRIAQDADHKGAFSNWRVAIYANASKEAAYVNILTAGGATIVSTEVVGADLEAGEITHALFDTGMAKGVQLDLLISAGTLCLKAEYMATFLVDDPVPPAEKFYIPEVLKLLDVSAKVSEKLHRPPEATRHVAAAAAAAHRPLKTVTHLFHHSKPATATTTAVTGPDHAPGAQDPAQLIAVSADLAPTHGDRDPVQPYEPLQDPVRLAKALEQYLRR</sequence>
<dbReference type="EMBL" id="CM023481">
    <property type="protein sequence ID" value="KAH6948710.1"/>
    <property type="molecule type" value="Genomic_DNA"/>
</dbReference>
<accession>A0ACB7TNU2</accession>
<protein>
    <submittedName>
        <fullName evidence="1">Uncharacterized protein</fullName>
    </submittedName>
</protein>
<name>A0ACB7TNU2_HYAAI</name>
<reference evidence="1" key="1">
    <citation type="submission" date="2020-05" db="EMBL/GenBank/DDBJ databases">
        <title>Large-scale comparative analyses of tick genomes elucidate their genetic diversity and vector capacities.</title>
        <authorList>
            <person name="Jia N."/>
            <person name="Wang J."/>
            <person name="Shi W."/>
            <person name="Du L."/>
            <person name="Sun Y."/>
            <person name="Zhan W."/>
            <person name="Jiang J."/>
            <person name="Wang Q."/>
            <person name="Zhang B."/>
            <person name="Ji P."/>
            <person name="Sakyi L.B."/>
            <person name="Cui X."/>
            <person name="Yuan T."/>
            <person name="Jiang B."/>
            <person name="Yang W."/>
            <person name="Lam T.T.-Y."/>
            <person name="Chang Q."/>
            <person name="Ding S."/>
            <person name="Wang X."/>
            <person name="Zhu J."/>
            <person name="Ruan X."/>
            <person name="Zhao L."/>
            <person name="Wei J."/>
            <person name="Que T."/>
            <person name="Du C."/>
            <person name="Cheng J."/>
            <person name="Dai P."/>
            <person name="Han X."/>
            <person name="Huang E."/>
            <person name="Gao Y."/>
            <person name="Liu J."/>
            <person name="Shao H."/>
            <person name="Ye R."/>
            <person name="Li L."/>
            <person name="Wei W."/>
            <person name="Wang X."/>
            <person name="Wang C."/>
            <person name="Yang T."/>
            <person name="Huo Q."/>
            <person name="Li W."/>
            <person name="Guo W."/>
            <person name="Chen H."/>
            <person name="Zhou L."/>
            <person name="Ni X."/>
            <person name="Tian J."/>
            <person name="Zhou Y."/>
            <person name="Sheng Y."/>
            <person name="Liu T."/>
            <person name="Pan Y."/>
            <person name="Xia L."/>
            <person name="Li J."/>
            <person name="Zhao F."/>
            <person name="Cao W."/>
        </authorList>
    </citation>
    <scope>NUCLEOTIDE SEQUENCE</scope>
    <source>
        <strain evidence="1">Hyas-2018</strain>
    </source>
</reference>
<keyword evidence="2" id="KW-1185">Reference proteome</keyword>
<comment type="caution">
    <text evidence="1">The sequence shown here is derived from an EMBL/GenBank/DDBJ whole genome shotgun (WGS) entry which is preliminary data.</text>
</comment>
<dbReference type="Proteomes" id="UP000821845">
    <property type="component" value="Chromosome 1"/>
</dbReference>
<organism evidence="1 2">
    <name type="scientific">Hyalomma asiaticum</name>
    <name type="common">Tick</name>
    <dbReference type="NCBI Taxonomy" id="266040"/>
    <lineage>
        <taxon>Eukaryota</taxon>
        <taxon>Metazoa</taxon>
        <taxon>Ecdysozoa</taxon>
        <taxon>Arthropoda</taxon>
        <taxon>Chelicerata</taxon>
        <taxon>Arachnida</taxon>
        <taxon>Acari</taxon>
        <taxon>Parasitiformes</taxon>
        <taxon>Ixodida</taxon>
        <taxon>Ixodoidea</taxon>
        <taxon>Ixodidae</taxon>
        <taxon>Hyalomminae</taxon>
        <taxon>Hyalomma</taxon>
    </lineage>
</organism>
<gene>
    <name evidence="1" type="ORF">HPB50_025924</name>
</gene>